<keyword evidence="1" id="KW-1133">Transmembrane helix</keyword>
<dbReference type="EMBL" id="BOOY01000003">
    <property type="protein sequence ID" value="GIJ01113.1"/>
    <property type="molecule type" value="Genomic_DNA"/>
</dbReference>
<dbReference type="AlphaFoldDB" id="A0A8J3Y3Q1"/>
<organism evidence="2 3">
    <name type="scientific">Spirilliplanes yamanashiensis</name>
    <dbReference type="NCBI Taxonomy" id="42233"/>
    <lineage>
        <taxon>Bacteria</taxon>
        <taxon>Bacillati</taxon>
        <taxon>Actinomycetota</taxon>
        <taxon>Actinomycetes</taxon>
        <taxon>Micromonosporales</taxon>
        <taxon>Micromonosporaceae</taxon>
        <taxon>Spirilliplanes</taxon>
    </lineage>
</organism>
<reference evidence="2" key="1">
    <citation type="submission" date="2021-01" db="EMBL/GenBank/DDBJ databases">
        <title>Whole genome shotgun sequence of Spirilliplanes yamanashiensis NBRC 15828.</title>
        <authorList>
            <person name="Komaki H."/>
            <person name="Tamura T."/>
        </authorList>
    </citation>
    <scope>NUCLEOTIDE SEQUENCE</scope>
    <source>
        <strain evidence="2">NBRC 15828</strain>
    </source>
</reference>
<protein>
    <submittedName>
        <fullName evidence="2">Uncharacterized protein</fullName>
    </submittedName>
</protein>
<sequence>MASQCYIGRVTNPLLPYIPLFTTAGALAGVIFTLVWNGRRERRNLRIARTDEYRRETRVAIAELLAAAAHFQTSATTMGHVSNWTGQGFERATALKDELERCRLELRTKVGIALLLVQADEIRDGVFDMDRHFRGACDGIHRLAEAFWGTSPEDIAPAERDTATALEAFAEAVFRVHERSIRCLRPTVFEEAVVR</sequence>
<keyword evidence="3" id="KW-1185">Reference proteome</keyword>
<proteinExistence type="predicted"/>
<keyword evidence="1" id="KW-0472">Membrane</keyword>
<evidence type="ECO:0000256" key="1">
    <source>
        <dbReference type="SAM" id="Phobius"/>
    </source>
</evidence>
<evidence type="ECO:0000313" key="2">
    <source>
        <dbReference type="EMBL" id="GIJ01113.1"/>
    </source>
</evidence>
<accession>A0A8J3Y3Q1</accession>
<feature type="transmembrane region" description="Helical" evidence="1">
    <location>
        <begin position="17"/>
        <end position="36"/>
    </location>
</feature>
<gene>
    <name evidence="2" type="ORF">Sya03_04650</name>
</gene>
<evidence type="ECO:0000313" key="3">
    <source>
        <dbReference type="Proteomes" id="UP000652013"/>
    </source>
</evidence>
<name>A0A8J3Y3Q1_9ACTN</name>
<comment type="caution">
    <text evidence="2">The sequence shown here is derived from an EMBL/GenBank/DDBJ whole genome shotgun (WGS) entry which is preliminary data.</text>
</comment>
<keyword evidence="1" id="KW-0812">Transmembrane</keyword>
<dbReference type="Proteomes" id="UP000652013">
    <property type="component" value="Unassembled WGS sequence"/>
</dbReference>